<dbReference type="EMBL" id="CP018632">
    <property type="protein sequence ID" value="ASJ73299.1"/>
    <property type="molecule type" value="Genomic_DNA"/>
</dbReference>
<dbReference type="RefSeq" id="WP_157736024.1">
    <property type="nucleotide sequence ID" value="NZ_CP018632.1"/>
</dbReference>
<dbReference type="AlphaFoldDB" id="A0A2Z2NPU7"/>
<evidence type="ECO:0000313" key="3">
    <source>
        <dbReference type="EMBL" id="ASJ73299.1"/>
    </source>
</evidence>
<keyword evidence="3" id="KW-0378">Hydrolase</keyword>
<dbReference type="SUPFAM" id="SSF75304">
    <property type="entry name" value="Amidase signature (AS) enzymes"/>
    <property type="match status" value="1"/>
</dbReference>
<dbReference type="PANTHER" id="PTHR11895:SF7">
    <property type="entry name" value="GLUTAMYL-TRNA(GLN) AMIDOTRANSFERASE SUBUNIT A, MITOCHONDRIAL"/>
    <property type="match status" value="1"/>
</dbReference>
<dbReference type="PROSITE" id="PS00571">
    <property type="entry name" value="AMIDASES"/>
    <property type="match status" value="1"/>
</dbReference>
<proteinExistence type="inferred from homology"/>
<protein>
    <submittedName>
        <fullName evidence="3">Amidase AmiB2</fullName>
        <ecNumber evidence="3">3.5.1.4</ecNumber>
    </submittedName>
</protein>
<name>A0A2Z2NPU7_9GAMM</name>
<dbReference type="GO" id="GO:0004040">
    <property type="term" value="F:amidase activity"/>
    <property type="evidence" value="ECO:0007669"/>
    <property type="project" value="UniProtKB-EC"/>
</dbReference>
<evidence type="ECO:0000313" key="4">
    <source>
        <dbReference type="Proteomes" id="UP000250079"/>
    </source>
</evidence>
<gene>
    <name evidence="3" type="primary">amiB2</name>
    <name evidence="3" type="ORF">IMCC3135_16085</name>
</gene>
<dbReference type="InterPro" id="IPR036928">
    <property type="entry name" value="AS_sf"/>
</dbReference>
<evidence type="ECO:0000256" key="1">
    <source>
        <dbReference type="ARBA" id="ARBA00009199"/>
    </source>
</evidence>
<dbReference type="EC" id="3.5.1.4" evidence="3"/>
<feature type="domain" description="Amidase" evidence="2">
    <location>
        <begin position="11"/>
        <end position="438"/>
    </location>
</feature>
<dbReference type="InterPro" id="IPR000120">
    <property type="entry name" value="Amidase"/>
</dbReference>
<dbReference type="Pfam" id="PF01425">
    <property type="entry name" value="Amidase"/>
    <property type="match status" value="1"/>
</dbReference>
<dbReference type="OrthoDB" id="8872210at2"/>
<dbReference type="PANTHER" id="PTHR11895">
    <property type="entry name" value="TRANSAMIDASE"/>
    <property type="match status" value="1"/>
</dbReference>
<dbReference type="InterPro" id="IPR020556">
    <property type="entry name" value="Amidase_CS"/>
</dbReference>
<keyword evidence="4" id="KW-1185">Reference proteome</keyword>
<sequence length="463" mass="50373">MRARQISSKQLVELYLARIERINPQLNAFTNIFDEQARTAAVHADHLLATETPESIALRMPLLGVPIALKDEMEVSGLTAQHGTCAYSENACADATHWRRLREAGAILLGKTTLPELAICGFTESQTWGATRNPWNTAYTPGGSSGGSGAAVAAGLIGAASASDGAGSIRIPAACNALFGLKPQRDRISLAPHRSQWLGLSVNGCLTRRVRDTALWMDIAHGPEPEYTCSPPPPAGTYSEAATRDPGKLRICWSLSTPRAVVPPLRYPLIEAALERVVRAFGRLGHRTSQRDPDWGMIGYDCMNVYLKAIESEYDQVPHPERLEPRTRGFKRLARLIPAPLLRRSQARESGHAERINAIFKHCDVLLTPVTAIPAVKVGHWANQGALRTVAGMSRAYPHTIAWNYLGQPAASIPAGHTAEGLPVAVQLVVPPNREELLISLAAQLEDELDWPARWPPLANLES</sequence>
<dbReference type="Proteomes" id="UP000250079">
    <property type="component" value="Chromosome"/>
</dbReference>
<accession>A0A2Z2NPU7</accession>
<organism evidence="3 4">
    <name type="scientific">Granulosicoccus antarcticus IMCC3135</name>
    <dbReference type="NCBI Taxonomy" id="1192854"/>
    <lineage>
        <taxon>Bacteria</taxon>
        <taxon>Pseudomonadati</taxon>
        <taxon>Pseudomonadota</taxon>
        <taxon>Gammaproteobacteria</taxon>
        <taxon>Chromatiales</taxon>
        <taxon>Granulosicoccaceae</taxon>
        <taxon>Granulosicoccus</taxon>
    </lineage>
</organism>
<reference evidence="3 4" key="1">
    <citation type="submission" date="2016-12" db="EMBL/GenBank/DDBJ databases">
        <authorList>
            <person name="Song W.-J."/>
            <person name="Kurnit D.M."/>
        </authorList>
    </citation>
    <scope>NUCLEOTIDE SEQUENCE [LARGE SCALE GENOMIC DNA]</scope>
    <source>
        <strain evidence="3 4">IMCC3135</strain>
    </source>
</reference>
<evidence type="ECO:0000259" key="2">
    <source>
        <dbReference type="Pfam" id="PF01425"/>
    </source>
</evidence>
<dbReference type="KEGG" id="gai:IMCC3135_16085"/>
<comment type="similarity">
    <text evidence="1">Belongs to the amidase family.</text>
</comment>
<dbReference type="Gene3D" id="3.90.1300.10">
    <property type="entry name" value="Amidase signature (AS) domain"/>
    <property type="match status" value="1"/>
</dbReference>
<dbReference type="InterPro" id="IPR023631">
    <property type="entry name" value="Amidase_dom"/>
</dbReference>